<keyword evidence="9" id="KW-0963">Cytoplasm</keyword>
<organism evidence="24 25">
    <name type="scientific">Desulfobacula phenolica</name>
    <dbReference type="NCBI Taxonomy" id="90732"/>
    <lineage>
        <taxon>Bacteria</taxon>
        <taxon>Pseudomonadati</taxon>
        <taxon>Thermodesulfobacteriota</taxon>
        <taxon>Desulfobacteria</taxon>
        <taxon>Desulfobacterales</taxon>
        <taxon>Desulfobacteraceae</taxon>
        <taxon>Desulfobacula</taxon>
    </lineage>
</organism>
<dbReference type="InterPro" id="IPR001086">
    <property type="entry name" value="Preph_deHydtase"/>
</dbReference>
<accession>A0A1H2K3B5</accession>
<evidence type="ECO:0000259" key="21">
    <source>
        <dbReference type="PROSITE" id="PS51168"/>
    </source>
</evidence>
<dbReference type="Gene3D" id="1.20.59.10">
    <property type="entry name" value="Chorismate mutase"/>
    <property type="match status" value="1"/>
</dbReference>
<dbReference type="NCBIfam" id="TIGR01808">
    <property type="entry name" value="CM_M_hiGC-arch"/>
    <property type="match status" value="1"/>
</dbReference>
<sequence length="367" mass="41642">MNEKNSEHELNRLRNQIDTIDSQLLSLINQRLEIGQKVGTIKKQTGSQILDRTRERKLIERLFKLNRGPAGKDLLRYVFNVIITATREIQKPKTISFLGPEASYTHVAALTHFKHSGKFVEQPNLYEIFREVEKNQSHFGVVPVENSIEGAVNHTLDLFADFDLNICAEHYEPVSHDLLSITGEAEDVQKIYSHPQALAQCKTWIKKKFAHAEIFETTSTSKAALLASDDKTIAAIAGKQAAHLYELQSIESKIEDYSGNITRFLIIGKEMPEPTGQDKTSIMFATSHVPGALFKALEPVNKAQLNMLKLESRPTRHHDWSYYFFLDIEGHKLDKRVADTIEDIKKYSLSLKILGSYPVFAKEAHEA</sequence>
<dbReference type="EC" id="4.2.1.51" evidence="7"/>
<dbReference type="PROSITE" id="PS51171">
    <property type="entry name" value="PREPHENATE_DEHYDR_3"/>
    <property type="match status" value="1"/>
</dbReference>
<dbReference type="InterPro" id="IPR045865">
    <property type="entry name" value="ACT-like_dom_sf"/>
</dbReference>
<dbReference type="InterPro" id="IPR018528">
    <property type="entry name" value="Preph_deHydtase_CS"/>
</dbReference>
<dbReference type="SUPFAM" id="SSF53850">
    <property type="entry name" value="Periplasmic binding protein-like II"/>
    <property type="match status" value="1"/>
</dbReference>
<keyword evidence="10" id="KW-0028">Amino-acid biosynthesis</keyword>
<evidence type="ECO:0000259" key="23">
    <source>
        <dbReference type="PROSITE" id="PS51671"/>
    </source>
</evidence>
<evidence type="ECO:0000256" key="18">
    <source>
        <dbReference type="ARBA" id="ARBA00047848"/>
    </source>
</evidence>
<dbReference type="Pfam" id="PF00800">
    <property type="entry name" value="PDT"/>
    <property type="match status" value="1"/>
</dbReference>
<keyword evidence="12" id="KW-0584">Phenylalanine biosynthesis</keyword>
<dbReference type="InterPro" id="IPR010958">
    <property type="entry name" value="Chorismate_mutase_highGC-bac"/>
</dbReference>
<feature type="domain" description="ACT" evidence="23">
    <location>
        <begin position="281"/>
        <end position="358"/>
    </location>
</feature>
<proteinExistence type="predicted"/>
<reference evidence="25" key="1">
    <citation type="submission" date="2016-10" db="EMBL/GenBank/DDBJ databases">
        <authorList>
            <person name="Varghese N."/>
            <person name="Submissions S."/>
        </authorList>
    </citation>
    <scope>NUCLEOTIDE SEQUENCE [LARGE SCALE GENOMIC DNA]</scope>
    <source>
        <strain evidence="25">DSM 3384</strain>
    </source>
</reference>
<keyword evidence="14" id="KW-0456">Lyase</keyword>
<dbReference type="PANTHER" id="PTHR21022">
    <property type="entry name" value="PREPHENATE DEHYDRATASE P PROTEIN"/>
    <property type="match status" value="1"/>
</dbReference>
<dbReference type="SUPFAM" id="SSF55021">
    <property type="entry name" value="ACT-like"/>
    <property type="match status" value="1"/>
</dbReference>
<dbReference type="GO" id="GO:0004664">
    <property type="term" value="F:prephenate dehydratase activity"/>
    <property type="evidence" value="ECO:0007669"/>
    <property type="project" value="UniProtKB-EC"/>
</dbReference>
<evidence type="ECO:0000256" key="8">
    <source>
        <dbReference type="ARBA" id="ARBA00014401"/>
    </source>
</evidence>
<evidence type="ECO:0000256" key="13">
    <source>
        <dbReference type="ARBA" id="ARBA00023235"/>
    </source>
</evidence>
<evidence type="ECO:0000256" key="11">
    <source>
        <dbReference type="ARBA" id="ARBA00023141"/>
    </source>
</evidence>
<evidence type="ECO:0000256" key="5">
    <source>
        <dbReference type="ARBA" id="ARBA00004817"/>
    </source>
</evidence>
<evidence type="ECO:0000256" key="3">
    <source>
        <dbReference type="ARBA" id="ARBA00004496"/>
    </source>
</evidence>
<dbReference type="NCBIfam" id="NF008865">
    <property type="entry name" value="PRK11898.1"/>
    <property type="match status" value="1"/>
</dbReference>
<protein>
    <recommendedName>
        <fullName evidence="8">Bifunctional chorismate mutase/prephenate dehydratase</fullName>
        <ecNumber evidence="7">4.2.1.51</ecNumber>
        <ecNumber evidence="6">5.4.99.5</ecNumber>
    </recommendedName>
    <alternativeName>
        <fullName evidence="17">Chorismate mutase-prephenate dehydratase</fullName>
    </alternativeName>
    <alternativeName>
        <fullName evidence="16">p-protein</fullName>
    </alternativeName>
</protein>
<comment type="subcellular location">
    <subcellularLocation>
        <location evidence="3">Cytoplasm</location>
    </subcellularLocation>
</comment>
<evidence type="ECO:0000256" key="6">
    <source>
        <dbReference type="ARBA" id="ARBA00012404"/>
    </source>
</evidence>
<evidence type="ECO:0000313" key="25">
    <source>
        <dbReference type="Proteomes" id="UP000199608"/>
    </source>
</evidence>
<evidence type="ECO:0000256" key="17">
    <source>
        <dbReference type="ARBA" id="ARBA00031520"/>
    </source>
</evidence>
<gene>
    <name evidence="24" type="ORF">SAMN04487931_11925</name>
</gene>
<evidence type="ECO:0000256" key="12">
    <source>
        <dbReference type="ARBA" id="ARBA00023222"/>
    </source>
</evidence>
<dbReference type="InterPro" id="IPR036979">
    <property type="entry name" value="CM_dom_sf"/>
</dbReference>
<keyword evidence="11" id="KW-0057">Aromatic amino acid biosynthesis</keyword>
<keyword evidence="15" id="KW-0511">Multifunctional enzyme</keyword>
<evidence type="ECO:0000256" key="16">
    <source>
        <dbReference type="ARBA" id="ARBA00031175"/>
    </source>
</evidence>
<evidence type="ECO:0000256" key="1">
    <source>
        <dbReference type="ARBA" id="ARBA00000824"/>
    </source>
</evidence>
<evidence type="ECO:0000259" key="22">
    <source>
        <dbReference type="PROSITE" id="PS51171"/>
    </source>
</evidence>
<dbReference type="CDD" id="cd13630">
    <property type="entry name" value="PBP2_PDT_1"/>
    <property type="match status" value="1"/>
</dbReference>
<dbReference type="PROSITE" id="PS00857">
    <property type="entry name" value="PREPHENATE_DEHYDR_1"/>
    <property type="match status" value="1"/>
</dbReference>
<dbReference type="Gene3D" id="3.40.190.10">
    <property type="entry name" value="Periplasmic binding protein-like II"/>
    <property type="match status" value="2"/>
</dbReference>
<dbReference type="SUPFAM" id="SSF48600">
    <property type="entry name" value="Chorismate mutase II"/>
    <property type="match status" value="1"/>
</dbReference>
<dbReference type="PROSITE" id="PS51168">
    <property type="entry name" value="CHORISMATE_MUT_2"/>
    <property type="match status" value="1"/>
</dbReference>
<dbReference type="GO" id="GO:0004106">
    <property type="term" value="F:chorismate mutase activity"/>
    <property type="evidence" value="ECO:0007669"/>
    <property type="project" value="UniProtKB-EC"/>
</dbReference>
<evidence type="ECO:0000256" key="7">
    <source>
        <dbReference type="ARBA" id="ARBA00013147"/>
    </source>
</evidence>
<evidence type="ECO:0000256" key="9">
    <source>
        <dbReference type="ARBA" id="ARBA00022490"/>
    </source>
</evidence>
<dbReference type="Gene3D" id="3.30.70.260">
    <property type="match status" value="1"/>
</dbReference>
<dbReference type="InterPro" id="IPR002701">
    <property type="entry name" value="CM_II_prokaryot"/>
</dbReference>
<dbReference type="GO" id="GO:0009094">
    <property type="term" value="P:L-phenylalanine biosynthetic process"/>
    <property type="evidence" value="ECO:0007669"/>
    <property type="project" value="UniProtKB-UniPathway"/>
</dbReference>
<dbReference type="GO" id="GO:0005737">
    <property type="term" value="C:cytoplasm"/>
    <property type="evidence" value="ECO:0007669"/>
    <property type="project" value="UniProtKB-SubCell"/>
</dbReference>
<dbReference type="GO" id="GO:0046417">
    <property type="term" value="P:chorismate metabolic process"/>
    <property type="evidence" value="ECO:0007669"/>
    <property type="project" value="InterPro"/>
</dbReference>
<dbReference type="PIRSF" id="PIRSF001500">
    <property type="entry name" value="Chor_mut_pdt_Ppr"/>
    <property type="match status" value="1"/>
</dbReference>
<dbReference type="FunFam" id="3.30.70.260:FF:000012">
    <property type="entry name" value="Prephenate dehydratase"/>
    <property type="match status" value="1"/>
</dbReference>
<evidence type="ECO:0000256" key="4">
    <source>
        <dbReference type="ARBA" id="ARBA00004741"/>
    </source>
</evidence>
<dbReference type="AlphaFoldDB" id="A0A1H2K3B5"/>
<feature type="domain" description="Prephenate dehydratase" evidence="22">
    <location>
        <begin position="94"/>
        <end position="269"/>
    </location>
</feature>
<evidence type="ECO:0000256" key="2">
    <source>
        <dbReference type="ARBA" id="ARBA00002364"/>
    </source>
</evidence>
<dbReference type="InterPro" id="IPR008242">
    <property type="entry name" value="Chor_mutase/pphenate_deHydtase"/>
</dbReference>
<comment type="pathway">
    <text evidence="5">Metabolic intermediate biosynthesis; prephenate biosynthesis; prephenate from chorismate: step 1/1.</text>
</comment>
<evidence type="ECO:0000256" key="15">
    <source>
        <dbReference type="ARBA" id="ARBA00023268"/>
    </source>
</evidence>
<dbReference type="UniPathway" id="UPA00120">
    <property type="reaction ID" value="UER00203"/>
</dbReference>
<keyword evidence="25" id="KW-1185">Reference proteome</keyword>
<dbReference type="CDD" id="cd04905">
    <property type="entry name" value="ACT_CM-PDT"/>
    <property type="match status" value="1"/>
</dbReference>
<dbReference type="PROSITE" id="PS51671">
    <property type="entry name" value="ACT"/>
    <property type="match status" value="1"/>
</dbReference>
<evidence type="ECO:0000313" key="24">
    <source>
        <dbReference type="EMBL" id="SDU62856.1"/>
    </source>
</evidence>
<dbReference type="FunFam" id="3.40.190.10:FF:000034">
    <property type="entry name" value="Chorismate mutase/prephenate dehydratase"/>
    <property type="match status" value="1"/>
</dbReference>
<comment type="function">
    <text evidence="2">Catalyzes the Claisen rearrangement of chorismate to prephenate and the decarboxylation/dehydration of prephenate to phenylpyruvate.</text>
</comment>
<feature type="domain" description="Chorismate mutase" evidence="21">
    <location>
        <begin position="4"/>
        <end position="94"/>
    </location>
</feature>
<evidence type="ECO:0000256" key="10">
    <source>
        <dbReference type="ARBA" id="ARBA00022605"/>
    </source>
</evidence>
<dbReference type="InterPro" id="IPR002912">
    <property type="entry name" value="ACT_dom"/>
</dbReference>
<comment type="catalytic activity">
    <reaction evidence="18">
        <text>prephenate + H(+) = 3-phenylpyruvate + CO2 + H2O</text>
        <dbReference type="Rhea" id="RHEA:21648"/>
        <dbReference type="ChEBI" id="CHEBI:15377"/>
        <dbReference type="ChEBI" id="CHEBI:15378"/>
        <dbReference type="ChEBI" id="CHEBI:16526"/>
        <dbReference type="ChEBI" id="CHEBI:18005"/>
        <dbReference type="ChEBI" id="CHEBI:29934"/>
        <dbReference type="EC" id="4.2.1.51"/>
    </reaction>
</comment>
<dbReference type="UniPathway" id="UPA00121">
    <property type="reaction ID" value="UER00345"/>
</dbReference>
<evidence type="ECO:0000256" key="19">
    <source>
        <dbReference type="PIRSR" id="PIRSR001500-2"/>
    </source>
</evidence>
<dbReference type="SMART" id="SM00830">
    <property type="entry name" value="CM_2"/>
    <property type="match status" value="1"/>
</dbReference>
<dbReference type="Pfam" id="PF01817">
    <property type="entry name" value="CM_2"/>
    <property type="match status" value="1"/>
</dbReference>
<comment type="catalytic activity">
    <reaction evidence="1">
        <text>chorismate = prephenate</text>
        <dbReference type="Rhea" id="RHEA:13897"/>
        <dbReference type="ChEBI" id="CHEBI:29748"/>
        <dbReference type="ChEBI" id="CHEBI:29934"/>
        <dbReference type="EC" id="5.4.99.5"/>
    </reaction>
</comment>
<dbReference type="EMBL" id="FNLL01000019">
    <property type="protein sequence ID" value="SDU62856.1"/>
    <property type="molecule type" value="Genomic_DNA"/>
</dbReference>
<dbReference type="InterPro" id="IPR036263">
    <property type="entry name" value="Chorismate_II_sf"/>
</dbReference>
<feature type="coiled-coil region" evidence="20">
    <location>
        <begin position="3"/>
        <end position="30"/>
    </location>
</feature>
<dbReference type="RefSeq" id="WP_092238253.1">
    <property type="nucleotide sequence ID" value="NZ_FNLL01000019.1"/>
</dbReference>
<evidence type="ECO:0000256" key="20">
    <source>
        <dbReference type="SAM" id="Coils"/>
    </source>
</evidence>
<dbReference type="Proteomes" id="UP000199608">
    <property type="component" value="Unassembled WGS sequence"/>
</dbReference>
<comment type="pathway">
    <text evidence="4">Amino-acid biosynthesis; L-phenylalanine biosynthesis; phenylpyruvate from prephenate: step 1/1.</text>
</comment>
<name>A0A1H2K3B5_9BACT</name>
<dbReference type="PANTHER" id="PTHR21022:SF19">
    <property type="entry name" value="PREPHENATE DEHYDRATASE-RELATED"/>
    <property type="match status" value="1"/>
</dbReference>
<evidence type="ECO:0000256" key="14">
    <source>
        <dbReference type="ARBA" id="ARBA00023239"/>
    </source>
</evidence>
<feature type="site" description="Essential for prephenate dehydratase activity" evidence="19">
    <location>
        <position position="262"/>
    </location>
</feature>
<keyword evidence="13" id="KW-0413">Isomerase</keyword>
<keyword evidence="20" id="KW-0175">Coiled coil</keyword>
<dbReference type="EC" id="5.4.99.5" evidence="6"/>